<evidence type="ECO:0000313" key="2">
    <source>
        <dbReference type="EMBL" id="CAH2352863.1"/>
    </source>
</evidence>
<comment type="caution">
    <text evidence="2">The sequence shown here is derived from an EMBL/GenBank/DDBJ whole genome shotgun (WGS) entry which is preliminary data.</text>
</comment>
<evidence type="ECO:0000313" key="3">
    <source>
        <dbReference type="Proteomes" id="UP000837801"/>
    </source>
</evidence>
<name>A0A9P0QR48_9ASCO</name>
<dbReference type="EMBL" id="CAKXYY010000008">
    <property type="protein sequence ID" value="CAH2352863.1"/>
    <property type="molecule type" value="Genomic_DNA"/>
</dbReference>
<evidence type="ECO:0000256" key="1">
    <source>
        <dbReference type="SAM" id="MobiDB-lite"/>
    </source>
</evidence>
<feature type="compositionally biased region" description="Basic and acidic residues" evidence="1">
    <location>
        <begin position="53"/>
        <end position="68"/>
    </location>
</feature>
<sequence>MPSNYSEKIRKVSKNLNSHFERLVTVGSGKELSRLTSLQSPIEVGTWGKEKKRMKEKEVGDDGKREENPPVQVEAPSSSMINLARFRQIKQKLTSFKIKPIRRNVPPALMMRSRTSTKLKLRYVAEHMTDSDISNVVVRSGANQKMMEDPFGGPPSDRDPLK</sequence>
<keyword evidence="3" id="KW-1185">Reference proteome</keyword>
<feature type="region of interest" description="Disordered" evidence="1">
    <location>
        <begin position="46"/>
        <end position="79"/>
    </location>
</feature>
<accession>A0A9P0QR48</accession>
<protein>
    <submittedName>
        <fullName evidence="2">Uncharacterized protein</fullName>
    </submittedName>
</protein>
<dbReference type="Proteomes" id="UP000837801">
    <property type="component" value="Unassembled WGS sequence"/>
</dbReference>
<dbReference type="AlphaFoldDB" id="A0A9P0QR48"/>
<proteinExistence type="predicted"/>
<gene>
    <name evidence="2" type="ORF">CLIB1423_08S02806</name>
</gene>
<organism evidence="2 3">
    <name type="scientific">[Candida] railenensis</name>
    <dbReference type="NCBI Taxonomy" id="45579"/>
    <lineage>
        <taxon>Eukaryota</taxon>
        <taxon>Fungi</taxon>
        <taxon>Dikarya</taxon>
        <taxon>Ascomycota</taxon>
        <taxon>Saccharomycotina</taxon>
        <taxon>Pichiomycetes</taxon>
        <taxon>Debaryomycetaceae</taxon>
        <taxon>Kurtzmaniella</taxon>
    </lineage>
</organism>
<reference evidence="2" key="1">
    <citation type="submission" date="2022-03" db="EMBL/GenBank/DDBJ databases">
        <authorList>
            <person name="Legras J.-L."/>
            <person name="Devillers H."/>
            <person name="Grondin C."/>
        </authorList>
    </citation>
    <scope>NUCLEOTIDE SEQUENCE</scope>
    <source>
        <strain evidence="2">CLIB 1423</strain>
    </source>
</reference>